<dbReference type="Proteomes" id="UP000485621">
    <property type="component" value="Unassembled WGS sequence"/>
</dbReference>
<dbReference type="AlphaFoldDB" id="A0A1V5ZMU5"/>
<sequence>MKLKNKTIPRNGRIVFVHGLLNPVPRNSFPDIVYIISSLNNAKFNNNIEPIRTIMVIKFQNDFLLFSSVYVATLCNKLLPKADGIIKKISIKVSPNHHIQVKT</sequence>
<comment type="caution">
    <text evidence="1">The sequence shown here is derived from an EMBL/GenBank/DDBJ whole genome shotgun (WGS) entry which is preliminary data.</text>
</comment>
<proteinExistence type="predicted"/>
<protein>
    <submittedName>
        <fullName evidence="1">Uncharacterized protein</fullName>
    </submittedName>
</protein>
<name>A0A1V5ZMU5_9BACT</name>
<accession>A0A1V5ZMU5</accession>
<reference evidence="1" key="1">
    <citation type="submission" date="2017-02" db="EMBL/GenBank/DDBJ databases">
        <title>Delving into the versatile metabolic prowess of the omnipresent phylum Bacteroidetes.</title>
        <authorList>
            <person name="Nobu M.K."/>
            <person name="Mei R."/>
            <person name="Narihiro T."/>
            <person name="Kuroda K."/>
            <person name="Liu W.-T."/>
        </authorList>
    </citation>
    <scope>NUCLEOTIDE SEQUENCE</scope>
    <source>
        <strain evidence="1">ADurb.Bin160</strain>
    </source>
</reference>
<gene>
    <name evidence="1" type="ORF">BWY04_00839</name>
</gene>
<organism evidence="1">
    <name type="scientific">candidate division CPR1 bacterium ADurb.Bin160</name>
    <dbReference type="NCBI Taxonomy" id="1852826"/>
    <lineage>
        <taxon>Bacteria</taxon>
        <taxon>candidate division CPR1</taxon>
    </lineage>
</organism>
<evidence type="ECO:0000313" key="1">
    <source>
        <dbReference type="EMBL" id="OQB41421.1"/>
    </source>
</evidence>
<dbReference type="EMBL" id="MWDB01000017">
    <property type="protein sequence ID" value="OQB41421.1"/>
    <property type="molecule type" value="Genomic_DNA"/>
</dbReference>